<evidence type="ECO:0000313" key="10">
    <source>
        <dbReference type="EMBL" id="OXM59359.1"/>
    </source>
</evidence>
<keyword evidence="7 9" id="KW-0503">Monooxygenase</keyword>
<keyword evidence="6 9" id="KW-0408">Iron</keyword>
<dbReference type="GO" id="GO:0020037">
    <property type="term" value="F:heme binding"/>
    <property type="evidence" value="ECO:0007669"/>
    <property type="project" value="InterPro"/>
</dbReference>
<dbReference type="GO" id="GO:0036199">
    <property type="term" value="F:cholest-4-en-3-one 26-monooxygenase activity"/>
    <property type="evidence" value="ECO:0007669"/>
    <property type="project" value="TreeGrafter"/>
</dbReference>
<dbReference type="PRINTS" id="PR00359">
    <property type="entry name" value="BP450"/>
</dbReference>
<dbReference type="SUPFAM" id="SSF48264">
    <property type="entry name" value="Cytochrome P450"/>
    <property type="match status" value="1"/>
</dbReference>
<dbReference type="GO" id="GO:0005506">
    <property type="term" value="F:iron ion binding"/>
    <property type="evidence" value="ECO:0007669"/>
    <property type="project" value="InterPro"/>
</dbReference>
<dbReference type="Proteomes" id="UP000215199">
    <property type="component" value="Unassembled WGS sequence"/>
</dbReference>
<evidence type="ECO:0000256" key="2">
    <source>
        <dbReference type="ARBA" id="ARBA00010617"/>
    </source>
</evidence>
<dbReference type="Gene3D" id="1.10.630.10">
    <property type="entry name" value="Cytochrome P450"/>
    <property type="match status" value="1"/>
</dbReference>
<evidence type="ECO:0000313" key="11">
    <source>
        <dbReference type="Proteomes" id="UP000215199"/>
    </source>
</evidence>
<dbReference type="Pfam" id="PF00067">
    <property type="entry name" value="p450"/>
    <property type="match status" value="1"/>
</dbReference>
<dbReference type="EMBL" id="NMUL01000085">
    <property type="protein sequence ID" value="OXM59359.1"/>
    <property type="molecule type" value="Genomic_DNA"/>
</dbReference>
<comment type="pathway">
    <text evidence="1">Antibiotic biosynthesis; vancomycin biosynthesis.</text>
</comment>
<dbReference type="InterPro" id="IPR036396">
    <property type="entry name" value="Cyt_P450_sf"/>
</dbReference>
<dbReference type="RefSeq" id="WP_093954311.1">
    <property type="nucleotide sequence ID" value="NZ_NMUL01000085.1"/>
</dbReference>
<evidence type="ECO:0000256" key="3">
    <source>
        <dbReference type="ARBA" id="ARBA00022617"/>
    </source>
</evidence>
<name>A0A229SKR8_9PSEU</name>
<accession>A0A229SKR8</accession>
<comment type="caution">
    <text evidence="10">The sequence shown here is derived from an EMBL/GenBank/DDBJ whole genome shotgun (WGS) entry which is preliminary data.</text>
</comment>
<dbReference type="AlphaFoldDB" id="A0A229SKR8"/>
<dbReference type="PRINTS" id="PR00385">
    <property type="entry name" value="P450"/>
</dbReference>
<evidence type="ECO:0000256" key="1">
    <source>
        <dbReference type="ARBA" id="ARBA00004660"/>
    </source>
</evidence>
<dbReference type="OrthoDB" id="5241086at2"/>
<dbReference type="GO" id="GO:0008395">
    <property type="term" value="F:steroid hydroxylase activity"/>
    <property type="evidence" value="ECO:0007669"/>
    <property type="project" value="TreeGrafter"/>
</dbReference>
<evidence type="ECO:0000256" key="9">
    <source>
        <dbReference type="RuleBase" id="RU000461"/>
    </source>
</evidence>
<dbReference type="PANTHER" id="PTHR46696:SF4">
    <property type="entry name" value="BIOTIN BIOSYNTHESIS CYTOCHROME P450"/>
    <property type="match status" value="1"/>
</dbReference>
<organism evidence="10 11">
    <name type="scientific">Amycolatopsis vastitatis</name>
    <dbReference type="NCBI Taxonomy" id="1905142"/>
    <lineage>
        <taxon>Bacteria</taxon>
        <taxon>Bacillati</taxon>
        <taxon>Actinomycetota</taxon>
        <taxon>Actinomycetes</taxon>
        <taxon>Pseudonocardiales</taxon>
        <taxon>Pseudonocardiaceae</taxon>
        <taxon>Amycolatopsis</taxon>
    </lineage>
</organism>
<evidence type="ECO:0000256" key="7">
    <source>
        <dbReference type="ARBA" id="ARBA00023033"/>
    </source>
</evidence>
<evidence type="ECO:0000256" key="5">
    <source>
        <dbReference type="ARBA" id="ARBA00023002"/>
    </source>
</evidence>
<keyword evidence="5 9" id="KW-0560">Oxidoreductase</keyword>
<keyword evidence="4 9" id="KW-0479">Metal-binding</keyword>
<dbReference type="InterPro" id="IPR002397">
    <property type="entry name" value="Cyt_P450_B"/>
</dbReference>
<comment type="similarity">
    <text evidence="2 9">Belongs to the cytochrome P450 family.</text>
</comment>
<dbReference type="GO" id="GO:0006707">
    <property type="term" value="P:cholesterol catabolic process"/>
    <property type="evidence" value="ECO:0007669"/>
    <property type="project" value="TreeGrafter"/>
</dbReference>
<protein>
    <submittedName>
        <fullName evidence="10">Steroid C27-monooxygenase</fullName>
    </submittedName>
</protein>
<reference evidence="11" key="1">
    <citation type="submission" date="2017-07" db="EMBL/GenBank/DDBJ databases">
        <title>Comparative genome mining reveals phylogenetic distribution patterns of secondary metabolites in Amycolatopsis.</title>
        <authorList>
            <person name="Adamek M."/>
            <person name="Alanjary M."/>
            <person name="Sales-Ortells H."/>
            <person name="Goodfellow M."/>
            <person name="Bull A.T."/>
            <person name="Kalinowski J."/>
            <person name="Ziemert N."/>
        </authorList>
    </citation>
    <scope>NUCLEOTIDE SEQUENCE [LARGE SCALE GENOMIC DNA]</scope>
    <source>
        <strain evidence="11">H5</strain>
    </source>
</reference>
<keyword evidence="11" id="KW-1185">Reference proteome</keyword>
<dbReference type="PANTHER" id="PTHR46696">
    <property type="entry name" value="P450, PUTATIVE (EUROFUNG)-RELATED"/>
    <property type="match status" value="1"/>
</dbReference>
<proteinExistence type="inferred from homology"/>
<dbReference type="InterPro" id="IPR017972">
    <property type="entry name" value="Cyt_P450_CS"/>
</dbReference>
<dbReference type="FunFam" id="1.10.630.10:FF:000018">
    <property type="entry name" value="Cytochrome P450 monooxygenase"/>
    <property type="match status" value="1"/>
</dbReference>
<sequence length="405" mass="43557">MLISSANLADHTIHATDAPERTWAELRETGRIAWNPTGEATGFWVLTTYEQISDAYRRPAVFSSTGGMTLDSLTGDGARAATAAAGSMLVVSDPPRHTRIRRSVHESVGAHAITALRPRIAALADELVAETVDAGPFDFADVIASRLASATICALLGAPESDHSRLGRLADTAFGTSASEAHPAWHARAAANAEIFAYYGELVSARRRRPRGDATSRLVGTHRSGERLTDDEAVLNCHGLMLGGNETTRHAATAGVLMLADRPDVLRRLQDGGVADAVEEILRLAAPAAHVLRTVRRPLRFHGVDFEEGDRITLWNGSANRDTAVFERATDFDIDRANNRHLAFGLGAHYCVGAAVARMELNALFQSIATRVRLVSGGGAPTRLRSNVIRGYQEAVVELHGKGRR</sequence>
<evidence type="ECO:0000256" key="4">
    <source>
        <dbReference type="ARBA" id="ARBA00022723"/>
    </source>
</evidence>
<keyword evidence="3 9" id="KW-0349">Heme</keyword>
<dbReference type="PROSITE" id="PS00086">
    <property type="entry name" value="CYTOCHROME_P450"/>
    <property type="match status" value="1"/>
</dbReference>
<evidence type="ECO:0000256" key="6">
    <source>
        <dbReference type="ARBA" id="ARBA00023004"/>
    </source>
</evidence>
<comment type="function">
    <text evidence="8">Involved in the coupling of aromatic side chains of the heptapeptide of vancomycin.</text>
</comment>
<dbReference type="InterPro" id="IPR001128">
    <property type="entry name" value="Cyt_P450"/>
</dbReference>
<gene>
    <name evidence="10" type="ORF">CF165_48170</name>
</gene>
<evidence type="ECO:0000256" key="8">
    <source>
        <dbReference type="ARBA" id="ARBA00055433"/>
    </source>
</evidence>